<evidence type="ECO:0000313" key="3">
    <source>
        <dbReference type="Proteomes" id="UP000318053"/>
    </source>
</evidence>
<keyword evidence="1" id="KW-0732">Signal</keyword>
<dbReference type="AlphaFoldDB" id="A0A5C5XXR6"/>
<name>A0A5C5XXR6_9BACT</name>
<dbReference type="Proteomes" id="UP000318053">
    <property type="component" value="Unassembled WGS sequence"/>
</dbReference>
<proteinExistence type="predicted"/>
<protein>
    <submittedName>
        <fullName evidence="2">Uncharacterized protein</fullName>
    </submittedName>
</protein>
<evidence type="ECO:0000256" key="1">
    <source>
        <dbReference type="SAM" id="SignalP"/>
    </source>
</evidence>
<keyword evidence="3" id="KW-1185">Reference proteome</keyword>
<reference evidence="2 3" key="1">
    <citation type="submission" date="2019-02" db="EMBL/GenBank/DDBJ databases">
        <title>Deep-cultivation of Planctomycetes and their phenomic and genomic characterization uncovers novel biology.</title>
        <authorList>
            <person name="Wiegand S."/>
            <person name="Jogler M."/>
            <person name="Boedeker C."/>
            <person name="Pinto D."/>
            <person name="Vollmers J."/>
            <person name="Rivas-Marin E."/>
            <person name="Kohn T."/>
            <person name="Peeters S.H."/>
            <person name="Heuer A."/>
            <person name="Rast P."/>
            <person name="Oberbeckmann S."/>
            <person name="Bunk B."/>
            <person name="Jeske O."/>
            <person name="Meyerdierks A."/>
            <person name="Storesund J.E."/>
            <person name="Kallscheuer N."/>
            <person name="Luecker S."/>
            <person name="Lage O.M."/>
            <person name="Pohl T."/>
            <person name="Merkel B.J."/>
            <person name="Hornburger P."/>
            <person name="Mueller R.-W."/>
            <person name="Bruemmer F."/>
            <person name="Labrenz M."/>
            <person name="Spormann A.M."/>
            <person name="Op Den Camp H."/>
            <person name="Overmann J."/>
            <person name="Amann R."/>
            <person name="Jetten M.S.M."/>
            <person name="Mascher T."/>
            <person name="Medema M.H."/>
            <person name="Devos D.P."/>
            <person name="Kaster A.-K."/>
            <person name="Ovreas L."/>
            <person name="Rohde M."/>
            <person name="Galperin M.Y."/>
            <person name="Jogler C."/>
        </authorList>
    </citation>
    <scope>NUCLEOTIDE SEQUENCE [LARGE SCALE GENOMIC DNA]</scope>
    <source>
        <strain evidence="2 3">CA85</strain>
    </source>
</reference>
<evidence type="ECO:0000313" key="2">
    <source>
        <dbReference type="EMBL" id="TWT66695.1"/>
    </source>
</evidence>
<comment type="caution">
    <text evidence="2">The sequence shown here is derived from an EMBL/GenBank/DDBJ whole genome shotgun (WGS) entry which is preliminary data.</text>
</comment>
<dbReference type="EMBL" id="SJPK01000005">
    <property type="protein sequence ID" value="TWT66695.1"/>
    <property type="molecule type" value="Genomic_DNA"/>
</dbReference>
<feature type="chain" id="PRO_5022956078" evidence="1">
    <location>
        <begin position="26"/>
        <end position="319"/>
    </location>
</feature>
<sequence precursor="true">MKVKRFSSLIAGLTVLVTSSSVVLAEDSVANKDPSYFPTLKVAIRSWDPEDVKATYRQHSSGSCSYGGTVGIGVGGTSGFNAEIQCLPTNERIAAAVSIEPSKANAGAKASKSEVDVSDMRPDFIEVTKTGDGRVYFLIIAPEMVKIQLPKAFTVDDLSPFDWDFPQSPVVLNDNIYVGRVGMGGGSLIGVTIAGVADLEFSLREIKNSKPIGTLQSGTLTIKYGDDQITISGVLNGADKKTLEGPYKIWVRSTDADVTGDEYRRQMTEQVKVIQEMKDKGDVTITDDIIKQFKSFVDDNRPMLIGSSSREVQDRDLVK</sequence>
<gene>
    <name evidence="2" type="ORF">CA85_27920</name>
</gene>
<feature type="signal peptide" evidence="1">
    <location>
        <begin position="1"/>
        <end position="25"/>
    </location>
</feature>
<organism evidence="2 3">
    <name type="scientific">Allorhodopirellula solitaria</name>
    <dbReference type="NCBI Taxonomy" id="2527987"/>
    <lineage>
        <taxon>Bacteria</taxon>
        <taxon>Pseudomonadati</taxon>
        <taxon>Planctomycetota</taxon>
        <taxon>Planctomycetia</taxon>
        <taxon>Pirellulales</taxon>
        <taxon>Pirellulaceae</taxon>
        <taxon>Allorhodopirellula</taxon>
    </lineage>
</organism>
<accession>A0A5C5XXR6</accession>